<evidence type="ECO:0000313" key="2">
    <source>
        <dbReference type="Proteomes" id="UP000250919"/>
    </source>
</evidence>
<proteinExistence type="predicted"/>
<protein>
    <submittedName>
        <fullName evidence="1">Uncharacterized protein</fullName>
    </submittedName>
</protein>
<dbReference type="RefSeq" id="WP_112896949.1">
    <property type="nucleotide sequence ID" value="NZ_CAWNYH010000092.1"/>
</dbReference>
<gene>
    <name evidence="1" type="ORF">CKY02_22200</name>
</gene>
<dbReference type="GeneID" id="88808483"/>
<evidence type="ECO:0000313" key="1">
    <source>
        <dbReference type="EMBL" id="RAX06762.1"/>
    </source>
</evidence>
<sequence length="75" mass="9049">MDILKREDAEIMLYQVLKRTLINENDLDVLMEIAKMADRPIPMKAILYKYSEMEKRELTKEDRDIFDTLIYFYGP</sequence>
<name>A0A329WU45_9GAMM</name>
<comment type="caution">
    <text evidence="1">The sequence shown here is derived from an EMBL/GenBank/DDBJ whole genome shotgun (WGS) entry which is preliminary data.</text>
</comment>
<organism evidence="1 2">
    <name type="scientific">Photorhabdus bodei</name>
    <dbReference type="NCBI Taxonomy" id="2029681"/>
    <lineage>
        <taxon>Bacteria</taxon>
        <taxon>Pseudomonadati</taxon>
        <taxon>Pseudomonadota</taxon>
        <taxon>Gammaproteobacteria</taxon>
        <taxon>Enterobacterales</taxon>
        <taxon>Morganellaceae</taxon>
        <taxon>Photorhabdus</taxon>
    </lineage>
</organism>
<reference evidence="1 2" key="1">
    <citation type="journal article" date="2018" name="Int. J. Syst. Evol. Microbiol.">
        <title>Whole-genome-based revisit of Photorhabdus phylogeny: proposal for the elevation of most Photorhabdus subspecies to the species level and description of one novel species Photorhabdus bodei sp. nov., and one novel subspecies Photorhabdus laumondii subsp. clarkei subsp. nov.</title>
        <authorList>
            <person name="Machado R.A.R."/>
            <person name="Wuthrich D."/>
            <person name="Kuhnert P."/>
            <person name="Arce C.C.M."/>
            <person name="Thonen L."/>
            <person name="Ruiz C."/>
            <person name="Zhang X."/>
            <person name="Robert C.A.M."/>
            <person name="Karimi J."/>
            <person name="Kamali S."/>
            <person name="Ma J."/>
            <person name="Bruggmann R."/>
            <person name="Erb M."/>
        </authorList>
    </citation>
    <scope>NUCLEOTIDE SEQUENCE [LARGE SCALE GENOMIC DNA]</scope>
    <source>
        <strain evidence="1 2">LJ24-63</strain>
    </source>
</reference>
<accession>A0A329WU45</accession>
<dbReference type="EMBL" id="NSCM01000092">
    <property type="protein sequence ID" value="RAX06762.1"/>
    <property type="molecule type" value="Genomic_DNA"/>
</dbReference>
<dbReference type="Proteomes" id="UP000250919">
    <property type="component" value="Unassembled WGS sequence"/>
</dbReference>
<dbReference type="AlphaFoldDB" id="A0A329WU45"/>